<evidence type="ECO:0000256" key="4">
    <source>
        <dbReference type="ARBA" id="ARBA00023125"/>
    </source>
</evidence>
<dbReference type="Pfam" id="PF08281">
    <property type="entry name" value="Sigma70_r4_2"/>
    <property type="match status" value="1"/>
</dbReference>
<dbReference type="InterPro" id="IPR036388">
    <property type="entry name" value="WH-like_DNA-bd_sf"/>
</dbReference>
<dbReference type="InterPro" id="IPR014284">
    <property type="entry name" value="RNA_pol_sigma-70_dom"/>
</dbReference>
<dbReference type="Proteomes" id="UP001060164">
    <property type="component" value="Chromosome"/>
</dbReference>
<dbReference type="NCBIfam" id="TIGR02937">
    <property type="entry name" value="sigma70-ECF"/>
    <property type="match status" value="1"/>
</dbReference>
<dbReference type="InterPro" id="IPR007627">
    <property type="entry name" value="RNA_pol_sigma70_r2"/>
</dbReference>
<dbReference type="PANTHER" id="PTHR43133:SF8">
    <property type="entry name" value="RNA POLYMERASE SIGMA FACTOR HI_1459-RELATED"/>
    <property type="match status" value="1"/>
</dbReference>
<organism evidence="8 9">
    <name type="scientific">Ruminococcus gauvreauii</name>
    <dbReference type="NCBI Taxonomy" id="438033"/>
    <lineage>
        <taxon>Bacteria</taxon>
        <taxon>Bacillati</taxon>
        <taxon>Bacillota</taxon>
        <taxon>Clostridia</taxon>
        <taxon>Eubacteriales</taxon>
        <taxon>Oscillospiraceae</taxon>
        <taxon>Ruminococcus</taxon>
    </lineage>
</organism>
<name>A0ABY5VJB1_9FIRM</name>
<dbReference type="Gene3D" id="1.10.10.10">
    <property type="entry name" value="Winged helix-like DNA-binding domain superfamily/Winged helix DNA-binding domain"/>
    <property type="match status" value="1"/>
</dbReference>
<keyword evidence="4" id="KW-0238">DNA-binding</keyword>
<dbReference type="Gene3D" id="1.10.1740.10">
    <property type="match status" value="1"/>
</dbReference>
<gene>
    <name evidence="8" type="ORF">NQ502_06540</name>
</gene>
<dbReference type="InterPro" id="IPR013325">
    <property type="entry name" value="RNA_pol_sigma_r2"/>
</dbReference>
<protein>
    <submittedName>
        <fullName evidence="8">Sigma-70 family RNA polymerase sigma factor</fullName>
    </submittedName>
</protein>
<dbReference type="InterPro" id="IPR013324">
    <property type="entry name" value="RNA_pol_sigma_r3/r4-like"/>
</dbReference>
<keyword evidence="9" id="KW-1185">Reference proteome</keyword>
<dbReference type="Pfam" id="PF04542">
    <property type="entry name" value="Sigma70_r2"/>
    <property type="match status" value="1"/>
</dbReference>
<dbReference type="SUPFAM" id="SSF88659">
    <property type="entry name" value="Sigma3 and sigma4 domains of RNA polymerase sigma factors"/>
    <property type="match status" value="1"/>
</dbReference>
<sequence length="167" mass="20282">MNLSRFNEIYDQYYLMVMKVAYNVLRDYHYAQDICQEVFVLLYLKRDILDEEYIKPWLLVTAKRKAIDLQRKKYYGREFCEDGITLERGTGENIENDYVRKEFQSSILEALKKRDRQWYEIFFRVTVEGESQKSVAEDLGISLSNLRIKLHRAKVWMRETFLEEYKS</sequence>
<dbReference type="InterPro" id="IPR013249">
    <property type="entry name" value="RNA_pol_sigma70_r4_t2"/>
</dbReference>
<comment type="similarity">
    <text evidence="1">Belongs to the sigma-70 factor family. ECF subfamily.</text>
</comment>
<feature type="domain" description="RNA polymerase sigma-70 region 2" evidence="6">
    <location>
        <begin position="9"/>
        <end position="73"/>
    </location>
</feature>
<keyword evidence="3" id="KW-0731">Sigma factor</keyword>
<evidence type="ECO:0000313" key="9">
    <source>
        <dbReference type="Proteomes" id="UP001060164"/>
    </source>
</evidence>
<evidence type="ECO:0000256" key="1">
    <source>
        <dbReference type="ARBA" id="ARBA00010641"/>
    </source>
</evidence>
<evidence type="ECO:0000259" key="6">
    <source>
        <dbReference type="Pfam" id="PF04542"/>
    </source>
</evidence>
<accession>A0ABY5VJB1</accession>
<evidence type="ECO:0000259" key="7">
    <source>
        <dbReference type="Pfam" id="PF08281"/>
    </source>
</evidence>
<evidence type="ECO:0000256" key="5">
    <source>
        <dbReference type="ARBA" id="ARBA00023163"/>
    </source>
</evidence>
<evidence type="ECO:0000256" key="3">
    <source>
        <dbReference type="ARBA" id="ARBA00023082"/>
    </source>
</evidence>
<proteinExistence type="inferred from homology"/>
<keyword evidence="2" id="KW-0805">Transcription regulation</keyword>
<evidence type="ECO:0000313" key="8">
    <source>
        <dbReference type="EMBL" id="UWP60685.1"/>
    </source>
</evidence>
<reference evidence="8" key="1">
    <citation type="journal article" date="2022" name="Cell">
        <title>Design, construction, and in vivo augmentation of a complex gut microbiome.</title>
        <authorList>
            <person name="Cheng A.G."/>
            <person name="Ho P.Y."/>
            <person name="Aranda-Diaz A."/>
            <person name="Jain S."/>
            <person name="Yu F.B."/>
            <person name="Meng X."/>
            <person name="Wang M."/>
            <person name="Iakiviak M."/>
            <person name="Nagashima K."/>
            <person name="Zhao A."/>
            <person name="Murugkar P."/>
            <person name="Patil A."/>
            <person name="Atabakhsh K."/>
            <person name="Weakley A."/>
            <person name="Yan J."/>
            <person name="Brumbaugh A.R."/>
            <person name="Higginbottom S."/>
            <person name="Dimas A."/>
            <person name="Shiver A.L."/>
            <person name="Deutschbauer A."/>
            <person name="Neff N."/>
            <person name="Sonnenburg J.L."/>
            <person name="Huang K.C."/>
            <person name="Fischbach M.A."/>
        </authorList>
    </citation>
    <scope>NUCLEOTIDE SEQUENCE</scope>
    <source>
        <strain evidence="8">DSM 19829</strain>
    </source>
</reference>
<feature type="domain" description="RNA polymerase sigma factor 70 region 4 type 2" evidence="7">
    <location>
        <begin position="108"/>
        <end position="156"/>
    </location>
</feature>
<dbReference type="PANTHER" id="PTHR43133">
    <property type="entry name" value="RNA POLYMERASE ECF-TYPE SIGMA FACTO"/>
    <property type="match status" value="1"/>
</dbReference>
<dbReference type="EMBL" id="CP102290">
    <property type="protein sequence ID" value="UWP60685.1"/>
    <property type="molecule type" value="Genomic_DNA"/>
</dbReference>
<keyword evidence="5" id="KW-0804">Transcription</keyword>
<dbReference type="SUPFAM" id="SSF88946">
    <property type="entry name" value="Sigma2 domain of RNA polymerase sigma factors"/>
    <property type="match status" value="1"/>
</dbReference>
<evidence type="ECO:0000256" key="2">
    <source>
        <dbReference type="ARBA" id="ARBA00023015"/>
    </source>
</evidence>
<dbReference type="RefSeq" id="WP_028530396.1">
    <property type="nucleotide sequence ID" value="NZ_CABLBR010000002.1"/>
</dbReference>
<dbReference type="InterPro" id="IPR039425">
    <property type="entry name" value="RNA_pol_sigma-70-like"/>
</dbReference>